<evidence type="ECO:0000256" key="2">
    <source>
        <dbReference type="ARBA" id="ARBA00023015"/>
    </source>
</evidence>
<evidence type="ECO:0000256" key="3">
    <source>
        <dbReference type="ARBA" id="ARBA00023125"/>
    </source>
</evidence>
<dbReference type="InterPro" id="IPR036390">
    <property type="entry name" value="WH_DNA-bd_sf"/>
</dbReference>
<sequence>MVSQIDEELKNDFKWLIGFDLRTVFLYDIEEDNSTFGDNWKPNGLAHYKESIHLWGEETSFKKKGRRTLKQETAQSFKSKKYSQRGTYTELIFRCLHEIGEASVKNIYNWISGTFPEFNPSDISWKNAVRHTLTVSPVFQKKKSSCGKCHLWYLNRKSSNSTAKTIFQPFSSENLMKTELHNLRKLEQNH</sequence>
<evidence type="ECO:0000313" key="8">
    <source>
        <dbReference type="EMBL" id="CAL1292111.1"/>
    </source>
</evidence>
<dbReference type="InterPro" id="IPR047119">
    <property type="entry name" value="FOXN2/3-like"/>
</dbReference>
<dbReference type="GO" id="GO:0005634">
    <property type="term" value="C:nucleus"/>
    <property type="evidence" value="ECO:0007669"/>
    <property type="project" value="UniProtKB-SubCell"/>
</dbReference>
<proteinExistence type="predicted"/>
<keyword evidence="4" id="KW-0804">Transcription</keyword>
<keyword evidence="2" id="KW-0805">Transcription regulation</keyword>
<name>A0AAV2B7A1_9ARAC</name>
<evidence type="ECO:0000256" key="4">
    <source>
        <dbReference type="ARBA" id="ARBA00023163"/>
    </source>
</evidence>
<dbReference type="SUPFAM" id="SSF46785">
    <property type="entry name" value="Winged helix' DNA-binding domain"/>
    <property type="match status" value="1"/>
</dbReference>
<comment type="subcellular location">
    <subcellularLocation>
        <location evidence="1 6">Nucleus</location>
    </subcellularLocation>
</comment>
<dbReference type="InterPro" id="IPR001766">
    <property type="entry name" value="Fork_head_dom"/>
</dbReference>
<keyword evidence="5 6" id="KW-0539">Nucleus</keyword>
<dbReference type="GO" id="GO:0003700">
    <property type="term" value="F:DNA-binding transcription factor activity"/>
    <property type="evidence" value="ECO:0007669"/>
    <property type="project" value="InterPro"/>
</dbReference>
<dbReference type="AlphaFoldDB" id="A0AAV2B7A1"/>
<evidence type="ECO:0000256" key="5">
    <source>
        <dbReference type="ARBA" id="ARBA00023242"/>
    </source>
</evidence>
<keyword evidence="3 6" id="KW-0238">DNA-binding</keyword>
<dbReference type="SMART" id="SM00339">
    <property type="entry name" value="FH"/>
    <property type="match status" value="1"/>
</dbReference>
<feature type="DNA-binding region" description="Fork-head" evidence="6">
    <location>
        <begin position="87"/>
        <end position="177"/>
    </location>
</feature>
<dbReference type="Proteomes" id="UP001497382">
    <property type="component" value="Unassembled WGS sequence"/>
</dbReference>
<feature type="domain" description="Fork-head" evidence="7">
    <location>
        <begin position="87"/>
        <end position="177"/>
    </location>
</feature>
<reference evidence="8 9" key="1">
    <citation type="submission" date="2024-04" db="EMBL/GenBank/DDBJ databases">
        <authorList>
            <person name="Rising A."/>
            <person name="Reimegard J."/>
            <person name="Sonavane S."/>
            <person name="Akerstrom W."/>
            <person name="Nylinder S."/>
            <person name="Hedman E."/>
            <person name="Kallberg Y."/>
        </authorList>
    </citation>
    <scope>NUCLEOTIDE SEQUENCE [LARGE SCALE GENOMIC DNA]</scope>
</reference>
<evidence type="ECO:0000256" key="1">
    <source>
        <dbReference type="ARBA" id="ARBA00004123"/>
    </source>
</evidence>
<comment type="caution">
    <text evidence="8">The sequence shown here is derived from an EMBL/GenBank/DDBJ whole genome shotgun (WGS) entry which is preliminary data.</text>
</comment>
<evidence type="ECO:0000259" key="7">
    <source>
        <dbReference type="PROSITE" id="PS50039"/>
    </source>
</evidence>
<dbReference type="PROSITE" id="PS00658">
    <property type="entry name" value="FORK_HEAD_2"/>
    <property type="match status" value="1"/>
</dbReference>
<evidence type="ECO:0000256" key="6">
    <source>
        <dbReference type="PROSITE-ProRule" id="PRU00089"/>
    </source>
</evidence>
<keyword evidence="9" id="KW-1185">Reference proteome</keyword>
<dbReference type="PANTHER" id="PTHR13962:SF17">
    <property type="entry name" value="FORKHEAD BOX PROTEIN N4"/>
    <property type="match status" value="1"/>
</dbReference>
<dbReference type="EMBL" id="CAXIEN010000299">
    <property type="protein sequence ID" value="CAL1292111.1"/>
    <property type="molecule type" value="Genomic_DNA"/>
</dbReference>
<evidence type="ECO:0000313" key="9">
    <source>
        <dbReference type="Proteomes" id="UP001497382"/>
    </source>
</evidence>
<dbReference type="PROSITE" id="PS50039">
    <property type="entry name" value="FORK_HEAD_3"/>
    <property type="match status" value="1"/>
</dbReference>
<dbReference type="PANTHER" id="PTHR13962">
    <property type="entry name" value="FORKHEAD BOX PROTEIN N3-LIKE PROTEIN-RELATED"/>
    <property type="match status" value="1"/>
</dbReference>
<dbReference type="Pfam" id="PF00250">
    <property type="entry name" value="Forkhead"/>
    <property type="match status" value="1"/>
</dbReference>
<dbReference type="InterPro" id="IPR030456">
    <property type="entry name" value="TF_fork_head_CS_2"/>
</dbReference>
<gene>
    <name evidence="8" type="ORF">LARSCL_LOCUS17477</name>
</gene>
<accession>A0AAV2B7A1</accession>
<organism evidence="8 9">
    <name type="scientific">Larinioides sclopetarius</name>
    <dbReference type="NCBI Taxonomy" id="280406"/>
    <lineage>
        <taxon>Eukaryota</taxon>
        <taxon>Metazoa</taxon>
        <taxon>Ecdysozoa</taxon>
        <taxon>Arthropoda</taxon>
        <taxon>Chelicerata</taxon>
        <taxon>Arachnida</taxon>
        <taxon>Araneae</taxon>
        <taxon>Araneomorphae</taxon>
        <taxon>Entelegynae</taxon>
        <taxon>Araneoidea</taxon>
        <taxon>Araneidae</taxon>
        <taxon>Larinioides</taxon>
    </lineage>
</organism>
<feature type="non-terminal residue" evidence="8">
    <location>
        <position position="190"/>
    </location>
</feature>
<protein>
    <recommendedName>
        <fullName evidence="7">Fork-head domain-containing protein</fullName>
    </recommendedName>
</protein>
<dbReference type="InterPro" id="IPR036388">
    <property type="entry name" value="WH-like_DNA-bd_sf"/>
</dbReference>
<dbReference type="GO" id="GO:0000987">
    <property type="term" value="F:cis-regulatory region sequence-specific DNA binding"/>
    <property type="evidence" value="ECO:0007669"/>
    <property type="project" value="TreeGrafter"/>
</dbReference>
<dbReference type="Gene3D" id="1.10.10.10">
    <property type="entry name" value="Winged helix-like DNA-binding domain superfamily/Winged helix DNA-binding domain"/>
    <property type="match status" value="1"/>
</dbReference>